<dbReference type="SMART" id="SM00563">
    <property type="entry name" value="PlsC"/>
    <property type="match status" value="1"/>
</dbReference>
<dbReference type="RefSeq" id="WP_378484620.1">
    <property type="nucleotide sequence ID" value="NZ_JBHUFB010000009.1"/>
</dbReference>
<dbReference type="InterPro" id="IPR002123">
    <property type="entry name" value="Plipid/glycerol_acylTrfase"/>
</dbReference>
<dbReference type="PANTHER" id="PTHR10434:SF55">
    <property type="entry name" value="POSSIBLE ACYLTRANSFERASE"/>
    <property type="match status" value="1"/>
</dbReference>
<comment type="caution">
    <text evidence="5">The sequence shown here is derived from an EMBL/GenBank/DDBJ whole genome shotgun (WGS) entry which is preliminary data.</text>
</comment>
<reference evidence="6" key="1">
    <citation type="journal article" date="2019" name="Int. J. Syst. Evol. Microbiol.">
        <title>The Global Catalogue of Microorganisms (GCM) 10K type strain sequencing project: providing services to taxonomists for standard genome sequencing and annotation.</title>
        <authorList>
            <consortium name="The Broad Institute Genomics Platform"/>
            <consortium name="The Broad Institute Genome Sequencing Center for Infectious Disease"/>
            <person name="Wu L."/>
            <person name="Ma J."/>
        </authorList>
    </citation>
    <scope>NUCLEOTIDE SEQUENCE [LARGE SCALE GENOMIC DNA]</scope>
    <source>
        <strain evidence="6">DT72</strain>
    </source>
</reference>
<gene>
    <name evidence="5" type="ORF">ACFSJG_07740</name>
</gene>
<feature type="domain" description="Phospholipid/glycerol acyltransferase" evidence="4">
    <location>
        <begin position="37"/>
        <end position="151"/>
    </location>
</feature>
<dbReference type="GO" id="GO:0016746">
    <property type="term" value="F:acyltransferase activity"/>
    <property type="evidence" value="ECO:0007669"/>
    <property type="project" value="UniProtKB-KW"/>
</dbReference>
<evidence type="ECO:0000256" key="2">
    <source>
        <dbReference type="ARBA" id="ARBA00023315"/>
    </source>
</evidence>
<name>A0ABW4P3S7_9NOCA</name>
<accession>A0ABW4P3S7</accession>
<feature type="compositionally biased region" description="Basic and acidic residues" evidence="3">
    <location>
        <begin position="229"/>
        <end position="238"/>
    </location>
</feature>
<evidence type="ECO:0000313" key="6">
    <source>
        <dbReference type="Proteomes" id="UP001597286"/>
    </source>
</evidence>
<protein>
    <submittedName>
        <fullName evidence="5">Lysophospholipid acyltransferase family protein</fullName>
    </submittedName>
</protein>
<evidence type="ECO:0000256" key="1">
    <source>
        <dbReference type="ARBA" id="ARBA00022679"/>
    </source>
</evidence>
<evidence type="ECO:0000259" key="4">
    <source>
        <dbReference type="SMART" id="SM00563"/>
    </source>
</evidence>
<dbReference type="Proteomes" id="UP001597286">
    <property type="component" value="Unassembled WGS sequence"/>
</dbReference>
<dbReference type="SUPFAM" id="SSF69593">
    <property type="entry name" value="Glycerol-3-phosphate (1)-acyltransferase"/>
    <property type="match status" value="1"/>
</dbReference>
<dbReference type="Pfam" id="PF01553">
    <property type="entry name" value="Acyltransferase"/>
    <property type="match status" value="1"/>
</dbReference>
<sequence length="250" mass="27116">MEPFYRSIIGVARTLFFAQGLKFTISGSEHVPARGGAVIAINHTGYMDFTYAGIPARDVKRYVRFMAKKEVFDNKISGPMMRTMKHIPVDRSAGADSYHAAVEALRAGELIGVFPEATISRSFEIKEFKSGAARMAIEAGVPIIPLVLWGSQRVWTKGFPKRLGRTNTPISMAVGEPIAPIEPAEALSAKLHATMESMLHTLQESYDHPAGEYWVPARLGGSAPTLEEANRMDAEEAQAKAARRAAGGGA</sequence>
<evidence type="ECO:0000256" key="3">
    <source>
        <dbReference type="SAM" id="MobiDB-lite"/>
    </source>
</evidence>
<dbReference type="EMBL" id="JBHUFB010000009">
    <property type="protein sequence ID" value="MFD1812100.1"/>
    <property type="molecule type" value="Genomic_DNA"/>
</dbReference>
<organism evidence="5 6">
    <name type="scientific">Rhodococcus gannanensis</name>
    <dbReference type="NCBI Taxonomy" id="1960308"/>
    <lineage>
        <taxon>Bacteria</taxon>
        <taxon>Bacillati</taxon>
        <taxon>Actinomycetota</taxon>
        <taxon>Actinomycetes</taxon>
        <taxon>Mycobacteriales</taxon>
        <taxon>Nocardiaceae</taxon>
        <taxon>Rhodococcus</taxon>
    </lineage>
</organism>
<dbReference type="CDD" id="cd07989">
    <property type="entry name" value="LPLAT_AGPAT-like"/>
    <property type="match status" value="1"/>
</dbReference>
<keyword evidence="1" id="KW-0808">Transferase</keyword>
<feature type="region of interest" description="Disordered" evidence="3">
    <location>
        <begin position="229"/>
        <end position="250"/>
    </location>
</feature>
<evidence type="ECO:0000313" key="5">
    <source>
        <dbReference type="EMBL" id="MFD1812100.1"/>
    </source>
</evidence>
<keyword evidence="2 5" id="KW-0012">Acyltransferase</keyword>
<dbReference type="PANTHER" id="PTHR10434">
    <property type="entry name" value="1-ACYL-SN-GLYCEROL-3-PHOSPHATE ACYLTRANSFERASE"/>
    <property type="match status" value="1"/>
</dbReference>
<proteinExistence type="predicted"/>
<keyword evidence="6" id="KW-1185">Reference proteome</keyword>